<dbReference type="GO" id="GO:0005634">
    <property type="term" value="C:nucleus"/>
    <property type="evidence" value="ECO:0007669"/>
    <property type="project" value="TreeGrafter"/>
</dbReference>
<keyword evidence="2" id="KW-0677">Repeat</keyword>
<keyword evidence="6" id="KW-1185">Reference proteome</keyword>
<organism evidence="5 6">
    <name type="scientific">Exidia glandulosa HHB12029</name>
    <dbReference type="NCBI Taxonomy" id="1314781"/>
    <lineage>
        <taxon>Eukaryota</taxon>
        <taxon>Fungi</taxon>
        <taxon>Dikarya</taxon>
        <taxon>Basidiomycota</taxon>
        <taxon>Agaricomycotina</taxon>
        <taxon>Agaricomycetes</taxon>
        <taxon>Auriculariales</taxon>
        <taxon>Exidiaceae</taxon>
        <taxon>Exidia</taxon>
    </lineage>
</organism>
<dbReference type="InterPro" id="IPR001680">
    <property type="entry name" value="WD40_rpt"/>
</dbReference>
<feature type="compositionally biased region" description="Acidic residues" evidence="4">
    <location>
        <begin position="587"/>
        <end position="598"/>
    </location>
</feature>
<dbReference type="GO" id="GO:0035861">
    <property type="term" value="C:site of double-strand break"/>
    <property type="evidence" value="ECO:0007669"/>
    <property type="project" value="TreeGrafter"/>
</dbReference>
<dbReference type="InterPro" id="IPR015943">
    <property type="entry name" value="WD40/YVTN_repeat-like_dom_sf"/>
</dbReference>
<proteinExistence type="predicted"/>
<dbReference type="InterPro" id="IPR020472">
    <property type="entry name" value="WD40_PAC1"/>
</dbReference>
<keyword evidence="1 3" id="KW-0853">WD repeat</keyword>
<feature type="compositionally biased region" description="Acidic residues" evidence="4">
    <location>
        <begin position="99"/>
        <end position="116"/>
    </location>
</feature>
<dbReference type="STRING" id="1314781.A0A166BKG5"/>
<dbReference type="SUPFAM" id="SSF50978">
    <property type="entry name" value="WD40 repeat-like"/>
    <property type="match status" value="1"/>
</dbReference>
<evidence type="ECO:0000256" key="3">
    <source>
        <dbReference type="PROSITE-ProRule" id="PRU00221"/>
    </source>
</evidence>
<evidence type="ECO:0000256" key="1">
    <source>
        <dbReference type="ARBA" id="ARBA00022574"/>
    </source>
</evidence>
<evidence type="ECO:0000313" key="6">
    <source>
        <dbReference type="Proteomes" id="UP000077266"/>
    </source>
</evidence>
<feature type="region of interest" description="Disordered" evidence="4">
    <location>
        <begin position="569"/>
        <end position="598"/>
    </location>
</feature>
<protein>
    <submittedName>
        <fullName evidence="5">Transcription factor</fullName>
    </submittedName>
</protein>
<dbReference type="PROSITE" id="PS50294">
    <property type="entry name" value="WD_REPEATS_REGION"/>
    <property type="match status" value="2"/>
</dbReference>
<sequence>MADEDEMMRMMGISGFGKAKQAKKVDVHTFDKSLRVRALTRRVIPTPNTASQPAPAPKPATPPFVPEVDSDDDDEPGPKPAPQPAAGPSSAPAPAADFVEPEFDPDENGDDDDDDAPLFPITHELVLKDHSKVLSAIAMEPSGARMVSGAHDYELKMWDFGGMDERAKPFKSWEPAGSYYVNDIKYSQAADMFLVISATMQAKLYDREGEEKGMFMKGDPYLRDMHHTAGHVAEMTSCAWHPYETQQFITSSADSTIRIWDVENRRKQKTVIVVKSKERGARTKVTHCAYSYDGGIIGGACLDGALHMWNSSSNFVRPNLSIEGAHTKGTDTGSVVFAMDGRTVITRGGDDTVKTWDLRAFKKPVATRSGLSTLYPGTNAILSPDEKYIVTGSGATLKGGAGKLHFLKRDTLEVVQELEMLTSVVKVYWHSKINQLVVGLSNGQMSMLYSPLTSVNGAKMVVARGPRKKPTIEDAMQTLLGVPILTPGAQSALADGDESVLTGKRKRERGKIDPRKLRRPELPVSGPGRGGRVGASATQHVVKNLVRDTTRDEDPREALLKYAQLADTDPRWTKAWRETQPKPVFQQEEEKDSDEERG</sequence>
<dbReference type="InParanoid" id="A0A166BKG5"/>
<dbReference type="AlphaFoldDB" id="A0A166BKG5"/>
<feature type="region of interest" description="Disordered" evidence="4">
    <location>
        <begin position="36"/>
        <end position="118"/>
    </location>
</feature>
<dbReference type="Pfam" id="PF00400">
    <property type="entry name" value="WD40"/>
    <property type="match status" value="2"/>
</dbReference>
<dbReference type="PROSITE" id="PS50082">
    <property type="entry name" value="WD_REPEATS_2"/>
    <property type="match status" value="3"/>
</dbReference>
<dbReference type="Gene3D" id="2.130.10.10">
    <property type="entry name" value="YVTN repeat-like/Quinoprotein amine dehydrogenase"/>
    <property type="match status" value="1"/>
</dbReference>
<accession>A0A166BKG5</accession>
<name>A0A166BKG5_EXIGL</name>
<dbReference type="EMBL" id="KV425890">
    <property type="protein sequence ID" value="KZW01930.1"/>
    <property type="molecule type" value="Genomic_DNA"/>
</dbReference>
<dbReference type="OrthoDB" id="10264376at2759"/>
<dbReference type="InterPro" id="IPR051858">
    <property type="entry name" value="WD_repeat_GAD-1"/>
</dbReference>
<feature type="repeat" description="WD" evidence="3">
    <location>
        <begin position="127"/>
        <end position="159"/>
    </location>
</feature>
<dbReference type="Proteomes" id="UP000077266">
    <property type="component" value="Unassembled WGS sequence"/>
</dbReference>
<feature type="compositionally biased region" description="Low complexity" evidence="4">
    <location>
        <begin position="86"/>
        <end position="96"/>
    </location>
</feature>
<gene>
    <name evidence="5" type="ORF">EXIGLDRAFT_715450</name>
</gene>
<evidence type="ECO:0000256" key="4">
    <source>
        <dbReference type="SAM" id="MobiDB-lite"/>
    </source>
</evidence>
<dbReference type="FunCoup" id="A0A166BKG5">
    <property type="interactions" value="970"/>
</dbReference>
<feature type="compositionally biased region" description="Basic and acidic residues" evidence="4">
    <location>
        <begin position="569"/>
        <end position="580"/>
    </location>
</feature>
<feature type="compositionally biased region" description="Pro residues" evidence="4">
    <location>
        <begin position="54"/>
        <end position="65"/>
    </location>
</feature>
<dbReference type="PANTHER" id="PTHR16017">
    <property type="entry name" value="GASTRULATION DEFECTIVE PROTEIN 1-RELATED"/>
    <property type="match status" value="1"/>
</dbReference>
<evidence type="ECO:0000256" key="2">
    <source>
        <dbReference type="ARBA" id="ARBA00022737"/>
    </source>
</evidence>
<feature type="repeat" description="WD" evidence="3">
    <location>
        <begin position="334"/>
        <end position="359"/>
    </location>
</feature>
<feature type="repeat" description="WD" evidence="3">
    <location>
        <begin position="228"/>
        <end position="270"/>
    </location>
</feature>
<reference evidence="5 6" key="1">
    <citation type="journal article" date="2016" name="Mol. Biol. Evol.">
        <title>Comparative Genomics of Early-Diverging Mushroom-Forming Fungi Provides Insights into the Origins of Lignocellulose Decay Capabilities.</title>
        <authorList>
            <person name="Nagy L.G."/>
            <person name="Riley R."/>
            <person name="Tritt A."/>
            <person name="Adam C."/>
            <person name="Daum C."/>
            <person name="Floudas D."/>
            <person name="Sun H."/>
            <person name="Yadav J.S."/>
            <person name="Pangilinan J."/>
            <person name="Larsson K.H."/>
            <person name="Matsuura K."/>
            <person name="Barry K."/>
            <person name="Labutti K."/>
            <person name="Kuo R."/>
            <person name="Ohm R.A."/>
            <person name="Bhattacharya S.S."/>
            <person name="Shirouzu T."/>
            <person name="Yoshinaga Y."/>
            <person name="Martin F.M."/>
            <person name="Grigoriev I.V."/>
            <person name="Hibbett D.S."/>
        </authorList>
    </citation>
    <scope>NUCLEOTIDE SEQUENCE [LARGE SCALE GENOMIC DNA]</scope>
    <source>
        <strain evidence="5 6">HHB12029</strain>
    </source>
</reference>
<evidence type="ECO:0000313" key="5">
    <source>
        <dbReference type="EMBL" id="KZW01930.1"/>
    </source>
</evidence>
<feature type="compositionally biased region" description="Basic and acidic residues" evidence="4">
    <location>
        <begin position="510"/>
        <end position="521"/>
    </location>
</feature>
<dbReference type="PANTHER" id="PTHR16017:SF0">
    <property type="entry name" value="WD REPEAT-CONTAINING PROTEIN 70"/>
    <property type="match status" value="1"/>
</dbReference>
<dbReference type="PRINTS" id="PR00320">
    <property type="entry name" value="GPROTEINBRPT"/>
</dbReference>
<feature type="region of interest" description="Disordered" evidence="4">
    <location>
        <begin position="495"/>
        <end position="538"/>
    </location>
</feature>
<dbReference type="InterPro" id="IPR036322">
    <property type="entry name" value="WD40_repeat_dom_sf"/>
</dbReference>
<dbReference type="SMART" id="SM00320">
    <property type="entry name" value="WD40"/>
    <property type="match status" value="5"/>
</dbReference>